<evidence type="ECO:0000256" key="1">
    <source>
        <dbReference type="ARBA" id="ARBA00022500"/>
    </source>
</evidence>
<comment type="caution">
    <text evidence="4">The sequence shown here is derived from an EMBL/GenBank/DDBJ whole genome shotgun (WGS) entry which is preliminary data.</text>
</comment>
<dbReference type="InterPro" id="IPR007597">
    <property type="entry name" value="CheC"/>
</dbReference>
<dbReference type="RefSeq" id="WP_066734451.1">
    <property type="nucleotide sequence ID" value="NZ_JAJCIQ010000019.1"/>
</dbReference>
<feature type="domain" description="CheC-like protein" evidence="3">
    <location>
        <begin position="110"/>
        <end position="145"/>
    </location>
</feature>
<protein>
    <submittedName>
        <fullName evidence="4">Chemotaxis protein CheC</fullName>
    </submittedName>
</protein>
<dbReference type="CDD" id="cd17909">
    <property type="entry name" value="CheC_ClassI"/>
    <property type="match status" value="1"/>
</dbReference>
<evidence type="ECO:0000259" key="3">
    <source>
        <dbReference type="Pfam" id="PF04509"/>
    </source>
</evidence>
<dbReference type="Pfam" id="PF04509">
    <property type="entry name" value="CheC"/>
    <property type="match status" value="2"/>
</dbReference>
<dbReference type="PANTHER" id="PTHR43693:SF1">
    <property type="entry name" value="PROTEIN PHOSPHATASE CHEZ"/>
    <property type="match status" value="1"/>
</dbReference>
<evidence type="ECO:0000313" key="4">
    <source>
        <dbReference type="EMBL" id="MCB7389236.1"/>
    </source>
</evidence>
<dbReference type="PANTHER" id="PTHR43693">
    <property type="entry name" value="PROTEIN PHOSPHATASE CHEZ"/>
    <property type="match status" value="1"/>
</dbReference>
<proteinExistence type="predicted"/>
<dbReference type="InterPro" id="IPR028976">
    <property type="entry name" value="CheC-like_sf"/>
</dbReference>
<keyword evidence="2" id="KW-0378">Hydrolase</keyword>
<gene>
    <name evidence="4" type="ORF">LIZ65_18290</name>
</gene>
<dbReference type="InterPro" id="IPR050992">
    <property type="entry name" value="CheZ_family_phosphatases"/>
</dbReference>
<dbReference type="Proteomes" id="UP001299546">
    <property type="component" value="Unassembled WGS sequence"/>
</dbReference>
<sequence length="204" mass="22714">MDYDYDRLDEMSIDILKELGNIGTGNAVTAMSQLMQHPLEMGLPSFQIIKYEEMHGILDETEELQAGIIIETEGELRGIFLFLLKESFTDKILRTMLGAVPENLLDLNDMEKSALCEVGNIMCGSYISALSKLTNLMITVSVPDICIDMAGAILSVPIIKGMKSSDNALLIENTFSMDGDIFYNRILFFPEPDSLEKIFHIFGG</sequence>
<evidence type="ECO:0000313" key="5">
    <source>
        <dbReference type="Proteomes" id="UP001299546"/>
    </source>
</evidence>
<reference evidence="4 5" key="1">
    <citation type="submission" date="2021-10" db="EMBL/GenBank/DDBJ databases">
        <title>Collection of gut derived symbiotic bacterial strains cultured from healthy donors.</title>
        <authorList>
            <person name="Lin H."/>
            <person name="Littmann E."/>
            <person name="Kohout C."/>
            <person name="Pamer E.G."/>
        </authorList>
    </citation>
    <scope>NUCLEOTIDE SEQUENCE [LARGE SCALE GENOMIC DNA]</scope>
    <source>
        <strain evidence="4 5">DFI.1.165</strain>
    </source>
</reference>
<keyword evidence="1" id="KW-0145">Chemotaxis</keyword>
<dbReference type="EMBL" id="JAJCIS010000020">
    <property type="protein sequence ID" value="MCB7389236.1"/>
    <property type="molecule type" value="Genomic_DNA"/>
</dbReference>
<evidence type="ECO:0000256" key="2">
    <source>
        <dbReference type="ARBA" id="ARBA00022801"/>
    </source>
</evidence>
<name>A0ABS8DLA7_9FIRM</name>
<dbReference type="Gene3D" id="3.40.1550.10">
    <property type="entry name" value="CheC-like"/>
    <property type="match status" value="1"/>
</dbReference>
<accession>A0ABS8DLA7</accession>
<feature type="domain" description="CheC-like protein" evidence="3">
    <location>
        <begin position="11"/>
        <end position="35"/>
    </location>
</feature>
<dbReference type="SUPFAM" id="SSF103039">
    <property type="entry name" value="CheC-like"/>
    <property type="match status" value="1"/>
</dbReference>
<keyword evidence="5" id="KW-1185">Reference proteome</keyword>
<organism evidence="4 5">
    <name type="scientific">Bariatricus massiliensis</name>
    <dbReference type="NCBI Taxonomy" id="1745713"/>
    <lineage>
        <taxon>Bacteria</taxon>
        <taxon>Bacillati</taxon>
        <taxon>Bacillota</taxon>
        <taxon>Clostridia</taxon>
        <taxon>Lachnospirales</taxon>
        <taxon>Lachnospiraceae</taxon>
        <taxon>Bariatricus</taxon>
    </lineage>
</organism>